<dbReference type="GO" id="GO:0005634">
    <property type="term" value="C:nucleus"/>
    <property type="evidence" value="ECO:0007669"/>
    <property type="project" value="UniProtKB-SubCell"/>
</dbReference>
<keyword evidence="5" id="KW-0804">Transcription</keyword>
<keyword evidence="3" id="KW-0175">Coiled coil</keyword>
<evidence type="ECO:0000313" key="10">
    <source>
        <dbReference type="Proteomes" id="UP001497457"/>
    </source>
</evidence>
<dbReference type="FunFam" id="3.40.1810.10:FF:000014">
    <property type="entry name" value="MADS-box transcription factor 41"/>
    <property type="match status" value="1"/>
</dbReference>
<evidence type="ECO:0000256" key="5">
    <source>
        <dbReference type="ARBA" id="ARBA00023163"/>
    </source>
</evidence>
<keyword evidence="2" id="KW-0805">Transcription regulation</keyword>
<protein>
    <recommendedName>
        <fullName evidence="8">MADS-box domain-containing protein</fullName>
    </recommendedName>
</protein>
<dbReference type="CDD" id="cd00265">
    <property type="entry name" value="MADS_MEF2_like"/>
    <property type="match status" value="1"/>
</dbReference>
<evidence type="ECO:0000256" key="1">
    <source>
        <dbReference type="ARBA" id="ARBA00004123"/>
    </source>
</evidence>
<evidence type="ECO:0000256" key="7">
    <source>
        <dbReference type="SAM" id="MobiDB-lite"/>
    </source>
</evidence>
<dbReference type="AlphaFoldDB" id="A0ABC9DRF9"/>
<accession>A0ABC9DRF9</accession>
<reference evidence="9" key="1">
    <citation type="submission" date="2024-10" db="EMBL/GenBank/DDBJ databases">
        <authorList>
            <person name="Ryan C."/>
        </authorList>
    </citation>
    <scope>NUCLEOTIDE SEQUENCE [LARGE SCALE GENOMIC DNA]</scope>
</reference>
<dbReference type="GO" id="GO:0080092">
    <property type="term" value="P:regulation of pollen tube growth"/>
    <property type="evidence" value="ECO:0007669"/>
    <property type="project" value="UniProtKB-ARBA"/>
</dbReference>
<keyword evidence="6" id="KW-0539">Nucleus</keyword>
<dbReference type="SMART" id="SM00432">
    <property type="entry name" value="MADS"/>
    <property type="match status" value="1"/>
</dbReference>
<dbReference type="EMBL" id="OZ075144">
    <property type="protein sequence ID" value="CAL5043711.1"/>
    <property type="molecule type" value="Genomic_DNA"/>
</dbReference>
<dbReference type="Gene3D" id="3.40.1810.10">
    <property type="entry name" value="Transcription factor, MADS-box"/>
    <property type="match status" value="1"/>
</dbReference>
<dbReference type="InterPro" id="IPR050142">
    <property type="entry name" value="MADS-box/MEF2_TF"/>
</dbReference>
<evidence type="ECO:0000256" key="3">
    <source>
        <dbReference type="ARBA" id="ARBA00023054"/>
    </source>
</evidence>
<feature type="region of interest" description="Disordered" evidence="7">
    <location>
        <begin position="364"/>
        <end position="393"/>
    </location>
</feature>
<dbReference type="GO" id="GO:0003677">
    <property type="term" value="F:DNA binding"/>
    <property type="evidence" value="ECO:0007669"/>
    <property type="project" value="UniProtKB-KW"/>
</dbReference>
<sequence>MGRVKLQIKRIENNTNRQVTFSKRRNGLIKKAYELSVLCDIDIALIMFSPSNRLSHFSGRHRMEDVIERYVNLPEHDRGGIVRNREYLIKMLTQLKCEGDIAEQLTPNKGPVNSNLEELHQEIRKHQHQLQAMEERLRMFEPDPAALASMNEVEAAEKFLIDILTRVEERKKYLLCNHMGPFDPSPSDMQHVVRDHGLMEPVFGMAAPPPPPPPQQQQHEQQREDMGVNAFGVAGDVDAWFADGMPGTGPSIFGGPDPILSFREQAMFDSMRRDAAGVAVDPGTMAAMCHVDQQQHGGVGDDWQQAYDHSAEFLNALIPSTPYPLDDHVARDDDDDEFIGKPTRFSVHELEAVIQDAMVAAPVLTPPPPTMAPPPRAPHEHEPAVETAGSCPNVPLEGGDCSAGGGGAEEHGMPGGAVNIG</sequence>
<comment type="subcellular location">
    <subcellularLocation>
        <location evidence="1">Nucleus</location>
    </subcellularLocation>
</comment>
<organism evidence="9 10">
    <name type="scientific">Urochloa decumbens</name>
    <dbReference type="NCBI Taxonomy" id="240449"/>
    <lineage>
        <taxon>Eukaryota</taxon>
        <taxon>Viridiplantae</taxon>
        <taxon>Streptophyta</taxon>
        <taxon>Embryophyta</taxon>
        <taxon>Tracheophyta</taxon>
        <taxon>Spermatophyta</taxon>
        <taxon>Magnoliopsida</taxon>
        <taxon>Liliopsida</taxon>
        <taxon>Poales</taxon>
        <taxon>Poaceae</taxon>
        <taxon>PACMAD clade</taxon>
        <taxon>Panicoideae</taxon>
        <taxon>Panicodae</taxon>
        <taxon>Paniceae</taxon>
        <taxon>Melinidinae</taxon>
        <taxon>Urochloa</taxon>
    </lineage>
</organism>
<dbReference type="GO" id="GO:0010152">
    <property type="term" value="P:pollen maturation"/>
    <property type="evidence" value="ECO:0007669"/>
    <property type="project" value="UniProtKB-ARBA"/>
</dbReference>
<dbReference type="InterPro" id="IPR033896">
    <property type="entry name" value="MEF2-like_N"/>
</dbReference>
<keyword evidence="10" id="KW-1185">Reference proteome</keyword>
<dbReference type="PRINTS" id="PR00404">
    <property type="entry name" value="MADSDOMAIN"/>
</dbReference>
<feature type="domain" description="MADS-box" evidence="8">
    <location>
        <begin position="1"/>
        <end position="61"/>
    </location>
</feature>
<name>A0ABC9DRF9_9POAL</name>
<dbReference type="SUPFAM" id="SSF55455">
    <property type="entry name" value="SRF-like"/>
    <property type="match status" value="1"/>
</dbReference>
<evidence type="ECO:0000313" key="9">
    <source>
        <dbReference type="EMBL" id="CAL5043711.1"/>
    </source>
</evidence>
<evidence type="ECO:0000259" key="8">
    <source>
        <dbReference type="PROSITE" id="PS50066"/>
    </source>
</evidence>
<dbReference type="Pfam" id="PF00319">
    <property type="entry name" value="SRF-TF"/>
    <property type="match status" value="1"/>
</dbReference>
<gene>
    <name evidence="9" type="ORF">URODEC1_LOCUS87878</name>
</gene>
<evidence type="ECO:0000256" key="4">
    <source>
        <dbReference type="ARBA" id="ARBA00023125"/>
    </source>
</evidence>
<dbReference type="PROSITE" id="PS00350">
    <property type="entry name" value="MADS_BOX_1"/>
    <property type="match status" value="1"/>
</dbReference>
<dbReference type="PANTHER" id="PTHR48019">
    <property type="entry name" value="SERUM RESPONSE FACTOR HOMOLOG"/>
    <property type="match status" value="1"/>
</dbReference>
<dbReference type="InterPro" id="IPR002100">
    <property type="entry name" value="TF_MADSbox"/>
</dbReference>
<feature type="compositionally biased region" description="Pro residues" evidence="7">
    <location>
        <begin position="364"/>
        <end position="376"/>
    </location>
</feature>
<proteinExistence type="predicted"/>
<evidence type="ECO:0000256" key="2">
    <source>
        <dbReference type="ARBA" id="ARBA00023015"/>
    </source>
</evidence>
<evidence type="ECO:0000256" key="6">
    <source>
        <dbReference type="ARBA" id="ARBA00023242"/>
    </source>
</evidence>
<dbReference type="InterPro" id="IPR036879">
    <property type="entry name" value="TF_MADSbox_sf"/>
</dbReference>
<keyword evidence="4" id="KW-0238">DNA-binding</keyword>
<dbReference type="PROSITE" id="PS50066">
    <property type="entry name" value="MADS_BOX_2"/>
    <property type="match status" value="1"/>
</dbReference>
<dbReference type="Proteomes" id="UP001497457">
    <property type="component" value="Chromosome 34rd"/>
</dbReference>